<dbReference type="SMART" id="SM00256">
    <property type="entry name" value="FBOX"/>
    <property type="match status" value="2"/>
</dbReference>
<evidence type="ECO:0000313" key="3">
    <source>
        <dbReference type="Proteomes" id="UP001642540"/>
    </source>
</evidence>
<gene>
    <name evidence="2" type="ORF">ODALV1_LOCUS17221</name>
</gene>
<reference evidence="2 3" key="1">
    <citation type="submission" date="2024-08" db="EMBL/GenBank/DDBJ databases">
        <authorList>
            <person name="Cucini C."/>
            <person name="Frati F."/>
        </authorList>
    </citation>
    <scope>NUCLEOTIDE SEQUENCE [LARGE SCALE GENOMIC DNA]</scope>
</reference>
<name>A0ABP1R4S9_9HEXA</name>
<dbReference type="EMBL" id="CAXLJM020000053">
    <property type="protein sequence ID" value="CAL8116288.1"/>
    <property type="molecule type" value="Genomic_DNA"/>
</dbReference>
<evidence type="ECO:0000313" key="2">
    <source>
        <dbReference type="EMBL" id="CAL8116288.1"/>
    </source>
</evidence>
<dbReference type="Gene3D" id="3.80.10.10">
    <property type="entry name" value="Ribonuclease Inhibitor"/>
    <property type="match status" value="2"/>
</dbReference>
<accession>A0ABP1R4S9</accession>
<sequence length="898" mass="104544">MSNHLNDPSGSGKSILTSPNTHSYLPPEIWGQIFRSLSPRDLISIADACPEWNELLASEKKHALLELVLPLLNLSKSDILTCRTVSRGAKKMVDSQLQVFTEKQETFQFAHEESIRRRNFISKLHEIDESCNFRIGRTQRGRSAFQFLTRVGENLSRDSNPFLTRSILIPLGFDGVEYTAVERILTLFGHHVWSLSATIIGDDEDEDEDIENLPLIPTKRFARLLSLVPNLKSLSLSSDGWELIEALRPEELPELKHLVKLSFRYWLSESREPVPLAFLRRYGPQLVELQDASNYSLLQLDQLNVQVLNELLPNLKKLRLRRTFGSALPKLAKVNWRLEELTLACFYQWKIKDVFNIIGNFSETLVQLQLNTDFPRHVPVGIFGITGYPCKELSKLQVLQLDTDFADIERCSWFWNSVGTMCSHIREIHFGKDYIPYEPRILEVNAAKQVFVKLPNLERILYWEYNQEDGRNLSVHVLPLLNLNENDILTCREASRGAKKMVNNLLQVFTEEQESFQFGYEECDRRRRFNYKLQQINYSYKYATSFFTHGSQRRRTAQEFLVRMGRSLGRDYNPFLTRSIIISLNAEGDEYTAIEKLLTRFGHHVWSLTAHVDSDDEDEDDDNILNRPLIPTKKFARLLNLVPNLKSLTLSSYRVEPIEALSPEELPELKDLANLNFVRWANDVAVPFVFLRRYGRQLIEFWDACNDSLLQLDQLTVEVLNELLPNLKKLRLRRTFGSALPKLMHVNWRLEELKVQCFYKWTTKYLFDIISNFSQTLVQLQLNDYSEILLRDKSANDFGAAGYPCKALRKLEFLSFSLGFANINSYSWFWNSAPALCGHIREIHFERYVNELVGEPRTIEFHAAKDIFLKLPDLERILYWQVAWTSRELDIFVRSDYV</sequence>
<dbReference type="SUPFAM" id="SSF52047">
    <property type="entry name" value="RNI-like"/>
    <property type="match status" value="1"/>
</dbReference>
<dbReference type="Pfam" id="PF12937">
    <property type="entry name" value="F-box-like"/>
    <property type="match status" value="1"/>
</dbReference>
<dbReference type="InterPro" id="IPR001810">
    <property type="entry name" value="F-box_dom"/>
</dbReference>
<dbReference type="InterPro" id="IPR036047">
    <property type="entry name" value="F-box-like_dom_sf"/>
</dbReference>
<dbReference type="Gene3D" id="1.20.1280.50">
    <property type="match status" value="1"/>
</dbReference>
<feature type="domain" description="F-box" evidence="1">
    <location>
        <begin position="19"/>
        <end position="67"/>
    </location>
</feature>
<dbReference type="SUPFAM" id="SSF81383">
    <property type="entry name" value="F-box domain"/>
    <property type="match status" value="1"/>
</dbReference>
<dbReference type="InterPro" id="IPR032675">
    <property type="entry name" value="LRR_dom_sf"/>
</dbReference>
<comment type="caution">
    <text evidence="2">The sequence shown here is derived from an EMBL/GenBank/DDBJ whole genome shotgun (WGS) entry which is preliminary data.</text>
</comment>
<proteinExistence type="predicted"/>
<evidence type="ECO:0000259" key="1">
    <source>
        <dbReference type="PROSITE" id="PS50181"/>
    </source>
</evidence>
<dbReference type="Proteomes" id="UP001642540">
    <property type="component" value="Unassembled WGS sequence"/>
</dbReference>
<keyword evidence="3" id="KW-1185">Reference proteome</keyword>
<protein>
    <recommendedName>
        <fullName evidence="1">F-box domain-containing protein</fullName>
    </recommendedName>
</protein>
<organism evidence="2 3">
    <name type="scientific">Orchesella dallaii</name>
    <dbReference type="NCBI Taxonomy" id="48710"/>
    <lineage>
        <taxon>Eukaryota</taxon>
        <taxon>Metazoa</taxon>
        <taxon>Ecdysozoa</taxon>
        <taxon>Arthropoda</taxon>
        <taxon>Hexapoda</taxon>
        <taxon>Collembola</taxon>
        <taxon>Entomobryomorpha</taxon>
        <taxon>Entomobryoidea</taxon>
        <taxon>Orchesellidae</taxon>
        <taxon>Orchesellinae</taxon>
        <taxon>Orchesella</taxon>
    </lineage>
</organism>
<dbReference type="PROSITE" id="PS50181">
    <property type="entry name" value="FBOX"/>
    <property type="match status" value="1"/>
</dbReference>